<dbReference type="InterPro" id="IPR018062">
    <property type="entry name" value="HTH_AraC-typ_CS"/>
</dbReference>
<comment type="caution">
    <text evidence="6">The sequence shown here is derived from an EMBL/GenBank/DDBJ whole genome shotgun (WGS) entry which is preliminary data.</text>
</comment>
<dbReference type="Pfam" id="PF02311">
    <property type="entry name" value="AraC_binding"/>
    <property type="match status" value="1"/>
</dbReference>
<name>A0ABR6N6W8_9SPHN</name>
<dbReference type="InterPro" id="IPR003313">
    <property type="entry name" value="AraC-bd"/>
</dbReference>
<dbReference type="PROSITE" id="PS01124">
    <property type="entry name" value="HTH_ARAC_FAMILY_2"/>
    <property type="match status" value="1"/>
</dbReference>
<dbReference type="SMART" id="SM00342">
    <property type="entry name" value="HTH_ARAC"/>
    <property type="match status" value="1"/>
</dbReference>
<evidence type="ECO:0000256" key="1">
    <source>
        <dbReference type="ARBA" id="ARBA00023015"/>
    </source>
</evidence>
<keyword evidence="1" id="KW-0805">Transcription regulation</keyword>
<evidence type="ECO:0000256" key="4">
    <source>
        <dbReference type="ARBA" id="ARBA00023163"/>
    </source>
</evidence>
<protein>
    <submittedName>
        <fullName evidence="6">AraC-like DNA-binding protein</fullName>
    </submittedName>
</protein>
<evidence type="ECO:0000259" key="5">
    <source>
        <dbReference type="PROSITE" id="PS01124"/>
    </source>
</evidence>
<evidence type="ECO:0000256" key="2">
    <source>
        <dbReference type="ARBA" id="ARBA00023125"/>
    </source>
</evidence>
<keyword evidence="4" id="KW-0804">Transcription</keyword>
<feature type="domain" description="HTH araC/xylS-type" evidence="5">
    <location>
        <begin position="160"/>
        <end position="257"/>
    </location>
</feature>
<dbReference type="InterPro" id="IPR009057">
    <property type="entry name" value="Homeodomain-like_sf"/>
</dbReference>
<dbReference type="PROSITE" id="PS00041">
    <property type="entry name" value="HTH_ARAC_FAMILY_1"/>
    <property type="match status" value="1"/>
</dbReference>
<evidence type="ECO:0000313" key="6">
    <source>
        <dbReference type="EMBL" id="MBB5726544.1"/>
    </source>
</evidence>
<dbReference type="EMBL" id="JACIJN010000008">
    <property type="protein sequence ID" value="MBB5726544.1"/>
    <property type="molecule type" value="Genomic_DNA"/>
</dbReference>
<keyword evidence="3" id="KW-0010">Activator</keyword>
<dbReference type="SUPFAM" id="SSF46689">
    <property type="entry name" value="Homeodomain-like"/>
    <property type="match status" value="1"/>
</dbReference>
<reference evidence="6 7" key="1">
    <citation type="submission" date="2020-08" db="EMBL/GenBank/DDBJ databases">
        <title>Genomic Encyclopedia of Type Strains, Phase IV (KMG-IV): sequencing the most valuable type-strain genomes for metagenomic binning, comparative biology and taxonomic classification.</title>
        <authorList>
            <person name="Goeker M."/>
        </authorList>
    </citation>
    <scope>NUCLEOTIDE SEQUENCE [LARGE SCALE GENOMIC DNA]</scope>
    <source>
        <strain evidence="6 7">DSM 101535</strain>
    </source>
</reference>
<dbReference type="PRINTS" id="PR00032">
    <property type="entry name" value="HTHARAC"/>
</dbReference>
<keyword evidence="7" id="KW-1185">Reference proteome</keyword>
<dbReference type="InterPro" id="IPR020449">
    <property type="entry name" value="Tscrpt_reg_AraC-type_HTH"/>
</dbReference>
<evidence type="ECO:0000256" key="3">
    <source>
        <dbReference type="ARBA" id="ARBA00023159"/>
    </source>
</evidence>
<proteinExistence type="predicted"/>
<dbReference type="SUPFAM" id="SSF51182">
    <property type="entry name" value="RmlC-like cupins"/>
    <property type="match status" value="1"/>
</dbReference>
<dbReference type="CDD" id="cd06124">
    <property type="entry name" value="cupin_NimR-like_N"/>
    <property type="match status" value="1"/>
</dbReference>
<sequence length="260" mass="28430">MIDRRSAGQIGNEVEGPTIMAFAVELGAEFATPPHRHARGQLIGCGRGVVTIATEAGAWVVPAGHAIWLPPYQMHGGQSFGPGAGWSLYVSPAKCAALPETPRTVAIPPLLREAILRAASWPDETMDDARQRIADLVVDEIATLPPEALGLPLPHDPRLRRIARALLEEPAERKSVEQWAAWAGTTARTLSRRFPLETGLSFADWRQRARLMRSLEMLAERMPITTIAIDLGYNSVSAFIALFRRTFGVTPTAHPIARPR</sequence>
<keyword evidence="2" id="KW-0238">DNA-binding</keyword>
<dbReference type="InterPro" id="IPR011051">
    <property type="entry name" value="RmlC_Cupin_sf"/>
</dbReference>
<dbReference type="InterPro" id="IPR018060">
    <property type="entry name" value="HTH_AraC"/>
</dbReference>
<gene>
    <name evidence="6" type="ORF">FHS97_002487</name>
</gene>
<organism evidence="6 7">
    <name type="scientific">Sphingomonas endophytica</name>
    <dbReference type="NCBI Taxonomy" id="869719"/>
    <lineage>
        <taxon>Bacteria</taxon>
        <taxon>Pseudomonadati</taxon>
        <taxon>Pseudomonadota</taxon>
        <taxon>Alphaproteobacteria</taxon>
        <taxon>Sphingomonadales</taxon>
        <taxon>Sphingomonadaceae</taxon>
        <taxon>Sphingomonas</taxon>
    </lineage>
</organism>
<dbReference type="Gene3D" id="1.10.10.60">
    <property type="entry name" value="Homeodomain-like"/>
    <property type="match status" value="1"/>
</dbReference>
<dbReference type="RefSeq" id="WP_184038063.1">
    <property type="nucleotide sequence ID" value="NZ_BAABAR010000019.1"/>
</dbReference>
<evidence type="ECO:0000313" key="7">
    <source>
        <dbReference type="Proteomes" id="UP000560131"/>
    </source>
</evidence>
<dbReference type="Pfam" id="PF12833">
    <property type="entry name" value="HTH_18"/>
    <property type="match status" value="1"/>
</dbReference>
<dbReference type="PANTHER" id="PTHR11019:SF159">
    <property type="entry name" value="TRANSCRIPTIONAL REGULATOR-RELATED"/>
    <property type="match status" value="1"/>
</dbReference>
<dbReference type="Proteomes" id="UP000560131">
    <property type="component" value="Unassembled WGS sequence"/>
</dbReference>
<dbReference type="PANTHER" id="PTHR11019">
    <property type="entry name" value="HTH-TYPE TRANSCRIPTIONAL REGULATOR NIMR"/>
    <property type="match status" value="1"/>
</dbReference>
<accession>A0ABR6N6W8</accession>